<evidence type="ECO:0000313" key="5">
    <source>
        <dbReference type="Proteomes" id="UP000051751"/>
    </source>
</evidence>
<organism evidence="3 4">
    <name type="scientific">Lactobacillus selangorensis</name>
    <dbReference type="NCBI Taxonomy" id="81857"/>
    <lineage>
        <taxon>Bacteria</taxon>
        <taxon>Bacillati</taxon>
        <taxon>Bacillota</taxon>
        <taxon>Bacilli</taxon>
        <taxon>Lactobacillales</taxon>
        <taxon>Lactobacillaceae</taxon>
        <taxon>Lactobacillus</taxon>
    </lineage>
</organism>
<dbReference type="Gene3D" id="3.30.70.100">
    <property type="match status" value="1"/>
</dbReference>
<dbReference type="PATRIC" id="fig|81857.3.peg.1087"/>
<evidence type="ECO:0000313" key="4">
    <source>
        <dbReference type="Proteomes" id="UP000051645"/>
    </source>
</evidence>
<dbReference type="GO" id="GO:0046872">
    <property type="term" value="F:metal ion binding"/>
    <property type="evidence" value="ECO:0007669"/>
    <property type="project" value="InterPro"/>
</dbReference>
<gene>
    <name evidence="2" type="ORF">IV38_GL001081</name>
    <name evidence="3" type="ORF">IV40_GL000772</name>
</gene>
<dbReference type="Pfam" id="PF00403">
    <property type="entry name" value="HMA"/>
    <property type="match status" value="1"/>
</dbReference>
<dbReference type="InterPro" id="IPR036163">
    <property type="entry name" value="HMA_dom_sf"/>
</dbReference>
<dbReference type="SUPFAM" id="SSF55008">
    <property type="entry name" value="HMA, heavy metal-associated domain"/>
    <property type="match status" value="1"/>
</dbReference>
<evidence type="ECO:0000313" key="3">
    <source>
        <dbReference type="EMBL" id="KRN32717.1"/>
    </source>
</evidence>
<name>A0A0R2G7U1_9LACO</name>
<accession>A0A0R2G7U1</accession>
<dbReference type="Proteomes" id="UP000051645">
    <property type="component" value="Unassembled WGS sequence"/>
</dbReference>
<dbReference type="CDD" id="cd00371">
    <property type="entry name" value="HMA"/>
    <property type="match status" value="1"/>
</dbReference>
<evidence type="ECO:0000313" key="2">
    <source>
        <dbReference type="EMBL" id="KRN28873.1"/>
    </source>
</evidence>
<sequence length="57" mass="6172">MQKIQKALQKTNGVQDVQVRFNAGKAIVQADPDVVSSQALADVVTKLGYTVKKITTK</sequence>
<dbReference type="InterPro" id="IPR006121">
    <property type="entry name" value="HMA_dom"/>
</dbReference>
<dbReference type="EMBL" id="JQAZ01000002">
    <property type="protein sequence ID" value="KRN32717.1"/>
    <property type="molecule type" value="Genomic_DNA"/>
</dbReference>
<keyword evidence="4" id="KW-1185">Reference proteome</keyword>
<dbReference type="AlphaFoldDB" id="A0A0R2G7U1"/>
<protein>
    <recommendedName>
        <fullName evidence="1">HMA domain-containing protein</fullName>
    </recommendedName>
</protein>
<feature type="domain" description="HMA" evidence="1">
    <location>
        <begin position="1"/>
        <end position="52"/>
    </location>
</feature>
<reference evidence="4 5" key="1">
    <citation type="journal article" date="2015" name="Genome Announc.">
        <title>Expanding the biotechnology potential of lactobacilli through comparative genomics of 213 strains and associated genera.</title>
        <authorList>
            <person name="Sun Z."/>
            <person name="Harris H.M."/>
            <person name="McCann A."/>
            <person name="Guo C."/>
            <person name="Argimon S."/>
            <person name="Zhang W."/>
            <person name="Yang X."/>
            <person name="Jeffery I.B."/>
            <person name="Cooney J.C."/>
            <person name="Kagawa T.F."/>
            <person name="Liu W."/>
            <person name="Song Y."/>
            <person name="Salvetti E."/>
            <person name="Wrobel A."/>
            <person name="Rasinkangas P."/>
            <person name="Parkhill J."/>
            <person name="Rea M.C."/>
            <person name="O'Sullivan O."/>
            <person name="Ritari J."/>
            <person name="Douillard F.P."/>
            <person name="Paul Ross R."/>
            <person name="Yang R."/>
            <person name="Briner A.E."/>
            <person name="Felis G.E."/>
            <person name="de Vos W.M."/>
            <person name="Barrangou R."/>
            <person name="Klaenhammer T.R."/>
            <person name="Caufield P.W."/>
            <person name="Cui Y."/>
            <person name="Zhang H."/>
            <person name="O'Toole P.W."/>
        </authorList>
    </citation>
    <scope>NUCLEOTIDE SEQUENCE [LARGE SCALE GENOMIC DNA]</scope>
    <source>
        <strain evidence="2 5">ATCC BAA-66</strain>
        <strain evidence="3 4">DSM 13344</strain>
    </source>
</reference>
<proteinExistence type="predicted"/>
<dbReference type="PROSITE" id="PS50846">
    <property type="entry name" value="HMA_2"/>
    <property type="match status" value="1"/>
</dbReference>
<dbReference type="EMBL" id="JQAT01000002">
    <property type="protein sequence ID" value="KRN28873.1"/>
    <property type="molecule type" value="Genomic_DNA"/>
</dbReference>
<comment type="caution">
    <text evidence="3">The sequence shown here is derived from an EMBL/GenBank/DDBJ whole genome shotgun (WGS) entry which is preliminary data.</text>
</comment>
<dbReference type="STRING" id="81857.IV38_GL001081"/>
<evidence type="ECO:0000259" key="1">
    <source>
        <dbReference type="PROSITE" id="PS50846"/>
    </source>
</evidence>
<dbReference type="Proteomes" id="UP000051751">
    <property type="component" value="Unassembled WGS sequence"/>
</dbReference>